<dbReference type="AlphaFoldDB" id="B4MXX3"/>
<organism evidence="2 3">
    <name type="scientific">Drosophila willistoni</name>
    <name type="common">Fruit fly</name>
    <dbReference type="NCBI Taxonomy" id="7260"/>
    <lineage>
        <taxon>Eukaryota</taxon>
        <taxon>Metazoa</taxon>
        <taxon>Ecdysozoa</taxon>
        <taxon>Arthropoda</taxon>
        <taxon>Hexapoda</taxon>
        <taxon>Insecta</taxon>
        <taxon>Pterygota</taxon>
        <taxon>Neoptera</taxon>
        <taxon>Endopterygota</taxon>
        <taxon>Diptera</taxon>
        <taxon>Brachycera</taxon>
        <taxon>Muscomorpha</taxon>
        <taxon>Ephydroidea</taxon>
        <taxon>Drosophilidae</taxon>
        <taxon>Drosophila</taxon>
        <taxon>Sophophora</taxon>
    </lineage>
</organism>
<keyword evidence="3" id="KW-1185">Reference proteome</keyword>
<evidence type="ECO:0000313" key="2">
    <source>
        <dbReference type="EMBL" id="EDW76892.1"/>
    </source>
</evidence>
<dbReference type="InParanoid" id="B4MXX3"/>
<dbReference type="Proteomes" id="UP000007798">
    <property type="component" value="Unassembled WGS sequence"/>
</dbReference>
<dbReference type="GO" id="GO:0007552">
    <property type="term" value="P:metamorphosis"/>
    <property type="evidence" value="ECO:0007669"/>
    <property type="project" value="EnsemblMetazoa"/>
</dbReference>
<dbReference type="FunCoup" id="B4MXX3">
    <property type="interactions" value="42"/>
</dbReference>
<gene>
    <name evidence="2" type="primary">Dwil\GK20696</name>
    <name evidence="2" type="ORF">Dwil_GK20696</name>
</gene>
<reference evidence="2 3" key="1">
    <citation type="journal article" date="2007" name="Nature">
        <title>Evolution of genes and genomes on the Drosophila phylogeny.</title>
        <authorList>
            <consortium name="Drosophila 12 Genomes Consortium"/>
            <person name="Clark A.G."/>
            <person name="Eisen M.B."/>
            <person name="Smith D.R."/>
            <person name="Bergman C.M."/>
            <person name="Oliver B."/>
            <person name="Markow T.A."/>
            <person name="Kaufman T.C."/>
            <person name="Kellis M."/>
            <person name="Gelbart W."/>
            <person name="Iyer V.N."/>
            <person name="Pollard D.A."/>
            <person name="Sackton T.B."/>
            <person name="Larracuente A.M."/>
            <person name="Singh N.D."/>
            <person name="Abad J.P."/>
            <person name="Abt D.N."/>
            <person name="Adryan B."/>
            <person name="Aguade M."/>
            <person name="Akashi H."/>
            <person name="Anderson W.W."/>
            <person name="Aquadro C.F."/>
            <person name="Ardell D.H."/>
            <person name="Arguello R."/>
            <person name="Artieri C.G."/>
            <person name="Barbash D.A."/>
            <person name="Barker D."/>
            <person name="Barsanti P."/>
            <person name="Batterham P."/>
            <person name="Batzoglou S."/>
            <person name="Begun D."/>
            <person name="Bhutkar A."/>
            <person name="Blanco E."/>
            <person name="Bosak S.A."/>
            <person name="Bradley R.K."/>
            <person name="Brand A.D."/>
            <person name="Brent M.R."/>
            <person name="Brooks A.N."/>
            <person name="Brown R.H."/>
            <person name="Butlin R.K."/>
            <person name="Caggese C."/>
            <person name="Calvi B.R."/>
            <person name="Bernardo de Carvalho A."/>
            <person name="Caspi A."/>
            <person name="Castrezana S."/>
            <person name="Celniker S.E."/>
            <person name="Chang J.L."/>
            <person name="Chapple C."/>
            <person name="Chatterji S."/>
            <person name="Chinwalla A."/>
            <person name="Civetta A."/>
            <person name="Clifton S.W."/>
            <person name="Comeron J.M."/>
            <person name="Costello J.C."/>
            <person name="Coyne J.A."/>
            <person name="Daub J."/>
            <person name="David R.G."/>
            <person name="Delcher A.L."/>
            <person name="Delehaunty K."/>
            <person name="Do C.B."/>
            <person name="Ebling H."/>
            <person name="Edwards K."/>
            <person name="Eickbush T."/>
            <person name="Evans J.D."/>
            <person name="Filipski A."/>
            <person name="Findeiss S."/>
            <person name="Freyhult E."/>
            <person name="Fulton L."/>
            <person name="Fulton R."/>
            <person name="Garcia A.C."/>
            <person name="Gardiner A."/>
            <person name="Garfield D.A."/>
            <person name="Garvin B.E."/>
            <person name="Gibson G."/>
            <person name="Gilbert D."/>
            <person name="Gnerre S."/>
            <person name="Godfrey J."/>
            <person name="Good R."/>
            <person name="Gotea V."/>
            <person name="Gravely B."/>
            <person name="Greenberg A.J."/>
            <person name="Griffiths-Jones S."/>
            <person name="Gross S."/>
            <person name="Guigo R."/>
            <person name="Gustafson E.A."/>
            <person name="Haerty W."/>
            <person name="Hahn M.W."/>
            <person name="Halligan D.L."/>
            <person name="Halpern A.L."/>
            <person name="Halter G.M."/>
            <person name="Han M.V."/>
            <person name="Heger A."/>
            <person name="Hillier L."/>
            <person name="Hinrichs A.S."/>
            <person name="Holmes I."/>
            <person name="Hoskins R.A."/>
            <person name="Hubisz M.J."/>
            <person name="Hultmark D."/>
            <person name="Huntley M.A."/>
            <person name="Jaffe D.B."/>
            <person name="Jagadeeshan S."/>
            <person name="Jeck W.R."/>
            <person name="Johnson J."/>
            <person name="Jones C.D."/>
            <person name="Jordan W.C."/>
            <person name="Karpen G.H."/>
            <person name="Kataoka E."/>
            <person name="Keightley P.D."/>
            <person name="Kheradpour P."/>
            <person name="Kirkness E.F."/>
            <person name="Koerich L.B."/>
            <person name="Kristiansen K."/>
            <person name="Kudrna D."/>
            <person name="Kulathinal R.J."/>
            <person name="Kumar S."/>
            <person name="Kwok R."/>
            <person name="Lander E."/>
            <person name="Langley C.H."/>
            <person name="Lapoint R."/>
            <person name="Lazzaro B.P."/>
            <person name="Lee S.J."/>
            <person name="Levesque L."/>
            <person name="Li R."/>
            <person name="Lin C.F."/>
            <person name="Lin M.F."/>
            <person name="Lindblad-Toh K."/>
            <person name="Llopart A."/>
            <person name="Long M."/>
            <person name="Low L."/>
            <person name="Lozovsky E."/>
            <person name="Lu J."/>
            <person name="Luo M."/>
            <person name="Machado C.A."/>
            <person name="Makalowski W."/>
            <person name="Marzo M."/>
            <person name="Matsuda M."/>
            <person name="Matzkin L."/>
            <person name="McAllister B."/>
            <person name="McBride C.S."/>
            <person name="McKernan B."/>
            <person name="McKernan K."/>
            <person name="Mendez-Lago M."/>
            <person name="Minx P."/>
            <person name="Mollenhauer M.U."/>
            <person name="Montooth K."/>
            <person name="Mount S.M."/>
            <person name="Mu X."/>
            <person name="Myers E."/>
            <person name="Negre B."/>
            <person name="Newfeld S."/>
            <person name="Nielsen R."/>
            <person name="Noor M.A."/>
            <person name="O'Grady P."/>
            <person name="Pachter L."/>
            <person name="Papaceit M."/>
            <person name="Parisi M.J."/>
            <person name="Parisi M."/>
            <person name="Parts L."/>
            <person name="Pedersen J.S."/>
            <person name="Pesole G."/>
            <person name="Phillippy A.M."/>
            <person name="Ponting C.P."/>
            <person name="Pop M."/>
            <person name="Porcelli D."/>
            <person name="Powell J.R."/>
            <person name="Prohaska S."/>
            <person name="Pruitt K."/>
            <person name="Puig M."/>
            <person name="Quesneville H."/>
            <person name="Ram K.R."/>
            <person name="Rand D."/>
            <person name="Rasmussen M.D."/>
            <person name="Reed L.K."/>
            <person name="Reenan R."/>
            <person name="Reily A."/>
            <person name="Remington K.A."/>
            <person name="Rieger T.T."/>
            <person name="Ritchie M.G."/>
            <person name="Robin C."/>
            <person name="Rogers Y.H."/>
            <person name="Rohde C."/>
            <person name="Rozas J."/>
            <person name="Rubenfield M.J."/>
            <person name="Ruiz A."/>
            <person name="Russo S."/>
            <person name="Salzberg S.L."/>
            <person name="Sanchez-Gracia A."/>
            <person name="Saranga D.J."/>
            <person name="Sato H."/>
            <person name="Schaeffer S.W."/>
            <person name="Schatz M.C."/>
            <person name="Schlenke T."/>
            <person name="Schwartz R."/>
            <person name="Segarra C."/>
            <person name="Singh R.S."/>
            <person name="Sirot L."/>
            <person name="Sirota M."/>
            <person name="Sisneros N.B."/>
            <person name="Smith C.D."/>
            <person name="Smith T.F."/>
            <person name="Spieth J."/>
            <person name="Stage D.E."/>
            <person name="Stark A."/>
            <person name="Stephan W."/>
            <person name="Strausberg R.L."/>
            <person name="Strempel S."/>
            <person name="Sturgill D."/>
            <person name="Sutton G."/>
            <person name="Sutton G.G."/>
            <person name="Tao W."/>
            <person name="Teichmann S."/>
            <person name="Tobari Y.N."/>
            <person name="Tomimura Y."/>
            <person name="Tsolas J.M."/>
            <person name="Valente V.L."/>
            <person name="Venter E."/>
            <person name="Venter J.C."/>
            <person name="Vicario S."/>
            <person name="Vieira F.G."/>
            <person name="Vilella A.J."/>
            <person name="Villasante A."/>
            <person name="Walenz B."/>
            <person name="Wang J."/>
            <person name="Wasserman M."/>
            <person name="Watts T."/>
            <person name="Wilson D."/>
            <person name="Wilson R.K."/>
            <person name="Wing R.A."/>
            <person name="Wolfner M.F."/>
            <person name="Wong A."/>
            <person name="Wong G.K."/>
            <person name="Wu C.I."/>
            <person name="Wu G."/>
            <person name="Yamamoto D."/>
            <person name="Yang H.P."/>
            <person name="Yang S.P."/>
            <person name="Yorke J.A."/>
            <person name="Yoshida K."/>
            <person name="Zdobnov E."/>
            <person name="Zhang P."/>
            <person name="Zhang Y."/>
            <person name="Zimin A.V."/>
            <person name="Baldwin J."/>
            <person name="Abdouelleil A."/>
            <person name="Abdulkadir J."/>
            <person name="Abebe A."/>
            <person name="Abera B."/>
            <person name="Abreu J."/>
            <person name="Acer S.C."/>
            <person name="Aftuck L."/>
            <person name="Alexander A."/>
            <person name="An P."/>
            <person name="Anderson E."/>
            <person name="Anderson S."/>
            <person name="Arachi H."/>
            <person name="Azer M."/>
            <person name="Bachantsang P."/>
            <person name="Barry A."/>
            <person name="Bayul T."/>
            <person name="Berlin A."/>
            <person name="Bessette D."/>
            <person name="Bloom T."/>
            <person name="Blye J."/>
            <person name="Boguslavskiy L."/>
            <person name="Bonnet C."/>
            <person name="Boukhgalter B."/>
            <person name="Bourzgui I."/>
            <person name="Brown A."/>
            <person name="Cahill P."/>
            <person name="Channer S."/>
            <person name="Cheshatsang Y."/>
            <person name="Chuda L."/>
            <person name="Citroen M."/>
            <person name="Collymore A."/>
            <person name="Cooke P."/>
            <person name="Costello M."/>
            <person name="D'Aco K."/>
            <person name="Daza R."/>
            <person name="De Haan G."/>
            <person name="DeGray S."/>
            <person name="DeMaso C."/>
            <person name="Dhargay N."/>
            <person name="Dooley K."/>
            <person name="Dooley E."/>
            <person name="Doricent M."/>
            <person name="Dorje P."/>
            <person name="Dorjee K."/>
            <person name="Dupes A."/>
            <person name="Elong R."/>
            <person name="Falk J."/>
            <person name="Farina A."/>
            <person name="Faro S."/>
            <person name="Ferguson D."/>
            <person name="Fisher S."/>
            <person name="Foley C.D."/>
            <person name="Franke A."/>
            <person name="Friedrich D."/>
            <person name="Gadbois L."/>
            <person name="Gearin G."/>
            <person name="Gearin C.R."/>
            <person name="Giannoukos G."/>
            <person name="Goode T."/>
            <person name="Graham J."/>
            <person name="Grandbois E."/>
            <person name="Grewal S."/>
            <person name="Gyaltsen K."/>
            <person name="Hafez N."/>
            <person name="Hagos B."/>
            <person name="Hall J."/>
            <person name="Henson C."/>
            <person name="Hollinger A."/>
            <person name="Honan T."/>
            <person name="Huard M.D."/>
            <person name="Hughes L."/>
            <person name="Hurhula B."/>
            <person name="Husby M.E."/>
            <person name="Kamat A."/>
            <person name="Kanga B."/>
            <person name="Kashin S."/>
            <person name="Khazanovich D."/>
            <person name="Kisner P."/>
            <person name="Lance K."/>
            <person name="Lara M."/>
            <person name="Lee W."/>
            <person name="Lennon N."/>
            <person name="Letendre F."/>
            <person name="LeVine R."/>
            <person name="Lipovsky A."/>
            <person name="Liu X."/>
            <person name="Liu J."/>
            <person name="Liu S."/>
            <person name="Lokyitsang T."/>
            <person name="Lokyitsang Y."/>
            <person name="Lubonja R."/>
            <person name="Lui A."/>
            <person name="MacDonald P."/>
            <person name="Magnisalis V."/>
            <person name="Maru K."/>
            <person name="Matthews C."/>
            <person name="McCusker W."/>
            <person name="McDonough S."/>
            <person name="Mehta T."/>
            <person name="Meldrim J."/>
            <person name="Meneus L."/>
            <person name="Mihai O."/>
            <person name="Mihalev A."/>
            <person name="Mihova T."/>
            <person name="Mittelman R."/>
            <person name="Mlenga V."/>
            <person name="Montmayeur A."/>
            <person name="Mulrain L."/>
            <person name="Navidi A."/>
            <person name="Naylor J."/>
            <person name="Negash T."/>
            <person name="Nguyen T."/>
            <person name="Nguyen N."/>
            <person name="Nicol R."/>
            <person name="Norbu C."/>
            <person name="Norbu N."/>
            <person name="Novod N."/>
            <person name="O'Neill B."/>
            <person name="Osman S."/>
            <person name="Markiewicz E."/>
            <person name="Oyono O.L."/>
            <person name="Patti C."/>
            <person name="Phunkhang P."/>
            <person name="Pierre F."/>
            <person name="Priest M."/>
            <person name="Raghuraman S."/>
            <person name="Rege F."/>
            <person name="Reyes R."/>
            <person name="Rise C."/>
            <person name="Rogov P."/>
            <person name="Ross K."/>
            <person name="Ryan E."/>
            <person name="Settipalli S."/>
            <person name="Shea T."/>
            <person name="Sherpa N."/>
            <person name="Shi L."/>
            <person name="Shih D."/>
            <person name="Sparrow T."/>
            <person name="Spaulding J."/>
            <person name="Stalker J."/>
            <person name="Stange-Thomann N."/>
            <person name="Stavropoulos S."/>
            <person name="Stone C."/>
            <person name="Strader C."/>
            <person name="Tesfaye S."/>
            <person name="Thomson T."/>
            <person name="Thoulutsang Y."/>
            <person name="Thoulutsang D."/>
            <person name="Topham K."/>
            <person name="Topping I."/>
            <person name="Tsamla T."/>
            <person name="Vassiliev H."/>
            <person name="Vo A."/>
            <person name="Wangchuk T."/>
            <person name="Wangdi T."/>
            <person name="Weiand M."/>
            <person name="Wilkinson J."/>
            <person name="Wilson A."/>
            <person name="Yadav S."/>
            <person name="Young G."/>
            <person name="Yu Q."/>
            <person name="Zembek L."/>
            <person name="Zhong D."/>
            <person name="Zimmer A."/>
            <person name="Zwirko Z."/>
            <person name="Jaffe D.B."/>
            <person name="Alvarez P."/>
            <person name="Brockman W."/>
            <person name="Butler J."/>
            <person name="Chin C."/>
            <person name="Gnerre S."/>
            <person name="Grabherr M."/>
            <person name="Kleber M."/>
            <person name="Mauceli E."/>
            <person name="MacCallum I."/>
        </authorList>
    </citation>
    <scope>NUCLEOTIDE SEQUENCE [LARGE SCALE GENOMIC DNA]</scope>
    <source>
        <strain evidence="3">Tucson 14030-0811.24</strain>
    </source>
</reference>
<dbReference type="Pfam" id="PF02448">
    <property type="entry name" value="L71"/>
    <property type="match status" value="1"/>
</dbReference>
<dbReference type="InterPro" id="IPR003475">
    <property type="entry name" value="Insect_Unk"/>
</dbReference>
<feature type="signal peptide" evidence="1">
    <location>
        <begin position="1"/>
        <end position="21"/>
    </location>
</feature>
<proteinExistence type="predicted"/>
<accession>B4MXX3</accession>
<dbReference type="KEGG" id="dwi:6642973"/>
<keyword evidence="1" id="KW-0732">Signal</keyword>
<dbReference type="eggNOG" id="ENOG502TB8U">
    <property type="taxonomic scope" value="Eukaryota"/>
</dbReference>
<dbReference type="PhylomeDB" id="B4MXX3"/>
<evidence type="ECO:0000256" key="1">
    <source>
        <dbReference type="SAM" id="SignalP"/>
    </source>
</evidence>
<dbReference type="OrthoDB" id="7832929at2759"/>
<feature type="chain" id="PRO_5002818853" evidence="1">
    <location>
        <begin position="22"/>
        <end position="102"/>
    </location>
</feature>
<name>B4MXX3_DROWI</name>
<sequence length="102" mass="12243">MHWPSIICMLILIIYSITIRAQRNDCSRLRQRCEPCARRLTDPVNNLESINRNCRAWISDTWIWRDVNRCDMQIIACENHDRKLDCETVALLAGMRRRRRDN</sequence>
<dbReference type="OMA" id="ACENHDS"/>
<dbReference type="EMBL" id="CH963876">
    <property type="protein sequence ID" value="EDW76892.1"/>
    <property type="molecule type" value="Genomic_DNA"/>
</dbReference>
<dbReference type="HOGENOM" id="CLU_150248_1_0_1"/>
<evidence type="ECO:0000313" key="3">
    <source>
        <dbReference type="Proteomes" id="UP000007798"/>
    </source>
</evidence>
<protein>
    <submittedName>
        <fullName evidence="2">Uncharacterized protein</fullName>
    </submittedName>
</protein>